<sequence length="55" mass="6138">MIKSYNSQQTSLDSVSDDAPRTKTAPSPRVVREQAIAFTQSGEPFVRRKIKLLTS</sequence>
<comment type="caution">
    <text evidence="2">The sequence shown here is derived from an EMBL/GenBank/DDBJ whole genome shotgun (WGS) entry which is preliminary data.</text>
</comment>
<dbReference type="Proteomes" id="UP000637383">
    <property type="component" value="Unassembled WGS sequence"/>
</dbReference>
<protein>
    <submittedName>
        <fullName evidence="2">Uncharacterized protein</fullName>
    </submittedName>
</protein>
<name>A0ABR8K826_9NOSO</name>
<proteinExistence type="predicted"/>
<feature type="compositionally biased region" description="Polar residues" evidence="1">
    <location>
        <begin position="1"/>
        <end position="14"/>
    </location>
</feature>
<keyword evidence="3" id="KW-1185">Reference proteome</keyword>
<feature type="region of interest" description="Disordered" evidence="1">
    <location>
        <begin position="1"/>
        <end position="33"/>
    </location>
</feature>
<evidence type="ECO:0000313" key="3">
    <source>
        <dbReference type="Proteomes" id="UP000637383"/>
    </source>
</evidence>
<dbReference type="EMBL" id="JACJTU010000011">
    <property type="protein sequence ID" value="MBD2734956.1"/>
    <property type="molecule type" value="Genomic_DNA"/>
</dbReference>
<organism evidence="2 3">
    <name type="scientific">Nostoc paludosum FACHB-159</name>
    <dbReference type="NCBI Taxonomy" id="2692908"/>
    <lineage>
        <taxon>Bacteria</taxon>
        <taxon>Bacillati</taxon>
        <taxon>Cyanobacteriota</taxon>
        <taxon>Cyanophyceae</taxon>
        <taxon>Nostocales</taxon>
        <taxon>Nostocaceae</taxon>
        <taxon>Nostoc</taxon>
    </lineage>
</organism>
<evidence type="ECO:0000313" key="2">
    <source>
        <dbReference type="EMBL" id="MBD2734956.1"/>
    </source>
</evidence>
<reference evidence="2 3" key="1">
    <citation type="journal article" date="2020" name="ISME J.">
        <title>Comparative genomics reveals insights into cyanobacterial evolution and habitat adaptation.</title>
        <authorList>
            <person name="Chen M.Y."/>
            <person name="Teng W.K."/>
            <person name="Zhao L."/>
            <person name="Hu C.X."/>
            <person name="Zhou Y.K."/>
            <person name="Han B.P."/>
            <person name="Song L.R."/>
            <person name="Shu W.S."/>
        </authorList>
    </citation>
    <scope>NUCLEOTIDE SEQUENCE [LARGE SCALE GENOMIC DNA]</scope>
    <source>
        <strain evidence="2 3">FACHB-159</strain>
    </source>
</reference>
<accession>A0ABR8K826</accession>
<dbReference type="RefSeq" id="WP_190955636.1">
    <property type="nucleotide sequence ID" value="NZ_JACJTU010000011.1"/>
</dbReference>
<gene>
    <name evidence="2" type="ORF">H6H03_13830</name>
</gene>
<evidence type="ECO:0000256" key="1">
    <source>
        <dbReference type="SAM" id="MobiDB-lite"/>
    </source>
</evidence>